<keyword evidence="9" id="KW-1185">Reference proteome</keyword>
<comment type="subcellular location">
    <subcellularLocation>
        <location evidence="6">Cytoplasm</location>
    </subcellularLocation>
</comment>
<dbReference type="InterPro" id="IPR029063">
    <property type="entry name" value="SAM-dependent_MTases_sf"/>
</dbReference>
<dbReference type="AlphaFoldDB" id="A0A437MAR5"/>
<keyword evidence="8" id="KW-0689">Ribosomal protein</keyword>
<dbReference type="GO" id="GO:0005737">
    <property type="term" value="C:cytoplasm"/>
    <property type="evidence" value="ECO:0007669"/>
    <property type="project" value="UniProtKB-SubCell"/>
</dbReference>
<evidence type="ECO:0000256" key="3">
    <source>
        <dbReference type="ARBA" id="ARBA00022603"/>
    </source>
</evidence>
<feature type="binding site" evidence="6">
    <location>
        <position position="208"/>
    </location>
    <ligand>
        <name>S-adenosyl-L-methionine</name>
        <dbReference type="ChEBI" id="CHEBI:59789"/>
    </ligand>
</feature>
<feature type="region of interest" description="Disordered" evidence="7">
    <location>
        <begin position="1"/>
        <end position="69"/>
    </location>
</feature>
<dbReference type="GO" id="GO:0032259">
    <property type="term" value="P:methylation"/>
    <property type="evidence" value="ECO:0007669"/>
    <property type="project" value="UniProtKB-KW"/>
</dbReference>
<sequence length="326" mass="35003">MSAKRRGDEPKGDGVTGFPFDASRTGSWKISLPCSKAEAERISEGDLPEIDALDPQPTLMTSEPDPDQPEAWQLDAYVEDEPSKALIAIIAALAPSTKKKPVVTHIPEDDWVTMSQAGLEPIRAGRFFVHTPHNADAAPKGMTGFVIDAGRAFGTGHHETTTGCLEMLDRLRVAGRRFDDIVDVGTGTGLLAFAARALWPAAKVIASDIDPVSIEVTAENAEVNGVPMGRGRGQVELGVAPGLSDRRLRDRAPYDLLIANILAGPLIELAPVFADAVLPGGTVVLAGLLDTQADAVANAYRREGLYLTDSILRGDWRILRMAKRRR</sequence>
<dbReference type="HAMAP" id="MF_00735">
    <property type="entry name" value="Methyltr_PrmA"/>
    <property type="match status" value="1"/>
</dbReference>
<accession>A0A437MAR5</accession>
<dbReference type="Pfam" id="PF06325">
    <property type="entry name" value="PrmA"/>
    <property type="match status" value="1"/>
</dbReference>
<dbReference type="CDD" id="cd02440">
    <property type="entry name" value="AdoMet_MTases"/>
    <property type="match status" value="1"/>
</dbReference>
<comment type="catalytic activity">
    <reaction evidence="6">
        <text>L-lysyl-[protein] + 3 S-adenosyl-L-methionine = N(6),N(6),N(6)-trimethyl-L-lysyl-[protein] + 3 S-adenosyl-L-homocysteine + 3 H(+)</text>
        <dbReference type="Rhea" id="RHEA:54192"/>
        <dbReference type="Rhea" id="RHEA-COMP:9752"/>
        <dbReference type="Rhea" id="RHEA-COMP:13826"/>
        <dbReference type="ChEBI" id="CHEBI:15378"/>
        <dbReference type="ChEBI" id="CHEBI:29969"/>
        <dbReference type="ChEBI" id="CHEBI:57856"/>
        <dbReference type="ChEBI" id="CHEBI:59789"/>
        <dbReference type="ChEBI" id="CHEBI:61961"/>
    </reaction>
</comment>
<dbReference type="RefSeq" id="WP_127744283.1">
    <property type="nucleotide sequence ID" value="NZ_SACN01000001.1"/>
</dbReference>
<evidence type="ECO:0000313" key="8">
    <source>
        <dbReference type="EMBL" id="RVT94708.1"/>
    </source>
</evidence>
<dbReference type="SUPFAM" id="SSF53335">
    <property type="entry name" value="S-adenosyl-L-methionine-dependent methyltransferases"/>
    <property type="match status" value="1"/>
</dbReference>
<reference evidence="8 9" key="1">
    <citation type="submission" date="2019-01" db="EMBL/GenBank/DDBJ databases">
        <authorList>
            <person name="Chen W.-M."/>
        </authorList>
    </citation>
    <scope>NUCLEOTIDE SEQUENCE [LARGE SCALE GENOMIC DNA]</scope>
    <source>
        <strain evidence="8 9">CCP-7</strain>
    </source>
</reference>
<organism evidence="8 9">
    <name type="scientific">Sphingomonas crocodyli</name>
    <dbReference type="NCBI Taxonomy" id="1979270"/>
    <lineage>
        <taxon>Bacteria</taxon>
        <taxon>Pseudomonadati</taxon>
        <taxon>Pseudomonadota</taxon>
        <taxon>Alphaproteobacteria</taxon>
        <taxon>Sphingomonadales</taxon>
        <taxon>Sphingomonadaceae</taxon>
        <taxon>Sphingomonas</taxon>
    </lineage>
</organism>
<dbReference type="Proteomes" id="UP000282971">
    <property type="component" value="Unassembled WGS sequence"/>
</dbReference>
<evidence type="ECO:0000313" key="9">
    <source>
        <dbReference type="Proteomes" id="UP000282971"/>
    </source>
</evidence>
<keyword evidence="8" id="KW-0687">Ribonucleoprotein</keyword>
<keyword evidence="4 6" id="KW-0808">Transferase</keyword>
<dbReference type="PANTHER" id="PTHR43648">
    <property type="entry name" value="ELECTRON TRANSFER FLAVOPROTEIN BETA SUBUNIT LYSINE METHYLTRANSFERASE"/>
    <property type="match status" value="1"/>
</dbReference>
<gene>
    <name evidence="6" type="primary">prmA</name>
    <name evidence="8" type="ORF">EOD43_13015</name>
</gene>
<feature type="binding site" evidence="6">
    <location>
        <position position="260"/>
    </location>
    <ligand>
        <name>S-adenosyl-L-methionine</name>
        <dbReference type="ChEBI" id="CHEBI:59789"/>
    </ligand>
</feature>
<evidence type="ECO:0000256" key="1">
    <source>
        <dbReference type="ARBA" id="ARBA00009741"/>
    </source>
</evidence>
<evidence type="ECO:0000256" key="2">
    <source>
        <dbReference type="ARBA" id="ARBA00022490"/>
    </source>
</evidence>
<dbReference type="Gene3D" id="3.40.50.150">
    <property type="entry name" value="Vaccinia Virus protein VP39"/>
    <property type="match status" value="1"/>
</dbReference>
<evidence type="ECO:0000256" key="4">
    <source>
        <dbReference type="ARBA" id="ARBA00022679"/>
    </source>
</evidence>
<dbReference type="EMBL" id="SACN01000001">
    <property type="protein sequence ID" value="RVT94708.1"/>
    <property type="molecule type" value="Genomic_DNA"/>
</dbReference>
<evidence type="ECO:0000256" key="5">
    <source>
        <dbReference type="ARBA" id="ARBA00022691"/>
    </source>
</evidence>
<dbReference type="InterPro" id="IPR050078">
    <property type="entry name" value="Ribosomal_L11_MeTrfase_PrmA"/>
</dbReference>
<evidence type="ECO:0000256" key="7">
    <source>
        <dbReference type="SAM" id="MobiDB-lite"/>
    </source>
</evidence>
<comment type="caution">
    <text evidence="8">The sequence shown here is derived from an EMBL/GenBank/DDBJ whole genome shotgun (WGS) entry which is preliminary data.</text>
</comment>
<dbReference type="InterPro" id="IPR004498">
    <property type="entry name" value="Ribosomal_PrmA_MeTrfase"/>
</dbReference>
<evidence type="ECO:0000256" key="6">
    <source>
        <dbReference type="HAMAP-Rule" id="MF_00735"/>
    </source>
</evidence>
<keyword evidence="2 6" id="KW-0963">Cytoplasm</keyword>
<keyword evidence="3 6" id="KW-0489">Methyltransferase</keyword>
<dbReference type="GO" id="GO:0008276">
    <property type="term" value="F:protein methyltransferase activity"/>
    <property type="evidence" value="ECO:0007669"/>
    <property type="project" value="UniProtKB-UniRule"/>
</dbReference>
<name>A0A437MAR5_9SPHN</name>
<dbReference type="GO" id="GO:0005840">
    <property type="term" value="C:ribosome"/>
    <property type="evidence" value="ECO:0007669"/>
    <property type="project" value="UniProtKB-KW"/>
</dbReference>
<protein>
    <recommendedName>
        <fullName evidence="6">Ribosomal protein L11 methyltransferase</fullName>
        <shortName evidence="6">L11 Mtase</shortName>
        <ecNumber evidence="6">2.1.1.-</ecNumber>
    </recommendedName>
</protein>
<proteinExistence type="inferred from homology"/>
<comment type="similarity">
    <text evidence="1 6">Belongs to the methyltransferase superfamily. PrmA family.</text>
</comment>
<keyword evidence="5 6" id="KW-0949">S-adenosyl-L-methionine</keyword>
<dbReference type="PANTHER" id="PTHR43648:SF1">
    <property type="entry name" value="ELECTRON TRANSFER FLAVOPROTEIN BETA SUBUNIT LYSINE METHYLTRANSFERASE"/>
    <property type="match status" value="1"/>
</dbReference>
<dbReference type="OrthoDB" id="9785995at2"/>
<feature type="binding site" evidence="6">
    <location>
        <position position="161"/>
    </location>
    <ligand>
        <name>S-adenosyl-L-methionine</name>
        <dbReference type="ChEBI" id="CHEBI:59789"/>
    </ligand>
</feature>
<feature type="binding site" evidence="6">
    <location>
        <position position="185"/>
    </location>
    <ligand>
        <name>S-adenosyl-L-methionine</name>
        <dbReference type="ChEBI" id="CHEBI:59789"/>
    </ligand>
</feature>
<dbReference type="EC" id="2.1.1.-" evidence="6"/>
<comment type="function">
    <text evidence="6">Methylates ribosomal protein L11.</text>
</comment>
<feature type="compositionally biased region" description="Basic and acidic residues" evidence="7">
    <location>
        <begin position="1"/>
        <end position="12"/>
    </location>
</feature>